<gene>
    <name evidence="2" type="ORF">NE857_33700</name>
</gene>
<dbReference type="EMBL" id="CP099838">
    <property type="protein sequence ID" value="USY23587.1"/>
    <property type="molecule type" value="Genomic_DNA"/>
</dbReference>
<dbReference type="Proteomes" id="UP001055940">
    <property type="component" value="Plasmid unnamed1"/>
</dbReference>
<dbReference type="InterPro" id="IPR001387">
    <property type="entry name" value="Cro/C1-type_HTH"/>
</dbReference>
<dbReference type="SMART" id="SM00530">
    <property type="entry name" value="HTH_XRE"/>
    <property type="match status" value="1"/>
</dbReference>
<dbReference type="SUPFAM" id="SSF47413">
    <property type="entry name" value="lambda repressor-like DNA-binding domains"/>
    <property type="match status" value="1"/>
</dbReference>
<dbReference type="InterPro" id="IPR043917">
    <property type="entry name" value="DUF5753"/>
</dbReference>
<dbReference type="InterPro" id="IPR010982">
    <property type="entry name" value="Lambda_DNA-bd_dom_sf"/>
</dbReference>
<dbReference type="Pfam" id="PF13560">
    <property type="entry name" value="HTH_31"/>
    <property type="match status" value="1"/>
</dbReference>
<reference evidence="2" key="1">
    <citation type="submission" date="2022-06" db="EMBL/GenBank/DDBJ databases">
        <authorList>
            <person name="Ping M."/>
        </authorList>
    </citation>
    <scope>NUCLEOTIDE SEQUENCE</scope>
    <source>
        <strain evidence="2">JCM11759T</strain>
        <plasmid evidence="2">unnamed1</plasmid>
    </source>
</reference>
<keyword evidence="2" id="KW-0614">Plasmid</keyword>
<dbReference type="CDD" id="cd00093">
    <property type="entry name" value="HTH_XRE"/>
    <property type="match status" value="1"/>
</dbReference>
<keyword evidence="3" id="KW-1185">Reference proteome</keyword>
<protein>
    <submittedName>
        <fullName evidence="2">Helix-turn-helix transcriptional regulator</fullName>
    </submittedName>
</protein>
<evidence type="ECO:0000313" key="2">
    <source>
        <dbReference type="EMBL" id="USY23587.1"/>
    </source>
</evidence>
<sequence>MAGQQNVVDDLALSQFATELRDRRRGAGLSQTELGDLAGYSRQAVGEVERLRQPPTRRFAEKIDQALEAGGGLLALFPRRGVPERQRLLNGYLPLEKQASALDQFHPQVVPAGLQTEDYARADLAGTDPPQPQHVLDEWLQTRMERQRFQRERNRPLAAQYVVDEGALRRQFGGPQVMAAQYAHILDRMDDPFVTVQVLPFSAGTHPVLHGAFTILHLDGPPADTVLYDESMTGSRTEVDPAIVAPAMRRFATVRGIALSPADSKDFIRALAAEGHHA</sequence>
<dbReference type="RefSeq" id="WP_254422241.1">
    <property type="nucleotide sequence ID" value="NZ_BAAAJB010000040.1"/>
</dbReference>
<accession>A0ABY5DHR5</accession>
<evidence type="ECO:0000259" key="1">
    <source>
        <dbReference type="PROSITE" id="PS50943"/>
    </source>
</evidence>
<proteinExistence type="predicted"/>
<name>A0ABY5DHR5_9ACTN</name>
<organism evidence="2 3">
    <name type="scientific">Nocardiopsis exhalans</name>
    <dbReference type="NCBI Taxonomy" id="163604"/>
    <lineage>
        <taxon>Bacteria</taxon>
        <taxon>Bacillati</taxon>
        <taxon>Actinomycetota</taxon>
        <taxon>Actinomycetes</taxon>
        <taxon>Streptosporangiales</taxon>
        <taxon>Nocardiopsidaceae</taxon>
        <taxon>Nocardiopsis</taxon>
    </lineage>
</organism>
<evidence type="ECO:0000313" key="3">
    <source>
        <dbReference type="Proteomes" id="UP001055940"/>
    </source>
</evidence>
<dbReference type="Gene3D" id="1.10.260.40">
    <property type="entry name" value="lambda repressor-like DNA-binding domains"/>
    <property type="match status" value="1"/>
</dbReference>
<geneLocation type="plasmid" evidence="2 3">
    <name>unnamed1</name>
</geneLocation>
<dbReference type="PROSITE" id="PS50943">
    <property type="entry name" value="HTH_CROC1"/>
    <property type="match status" value="1"/>
</dbReference>
<dbReference type="Pfam" id="PF19054">
    <property type="entry name" value="DUF5753"/>
    <property type="match status" value="1"/>
</dbReference>
<feature type="domain" description="HTH cro/C1-type" evidence="1">
    <location>
        <begin position="20"/>
        <end position="73"/>
    </location>
</feature>